<dbReference type="KEGG" id="barn:D1092_07210"/>
<reference evidence="2" key="2">
    <citation type="journal article" date="2020" name="Int. J. Syst. Evol. Microbiol.">
        <title>Bartonella kosoyi sp. nov. and Bartonella krasnovii sp. nov., two novel species closely related to the zoonotic Bartonella elizabethae, isolated from black rats and wild desert rodent-fleas.</title>
        <authorList>
            <person name="Gutierrez R."/>
            <person name="Shalit T."/>
            <person name="Markus B."/>
            <person name="Yuan C."/>
            <person name="Nachum-Biala Y."/>
            <person name="Elad D."/>
            <person name="Harrus S."/>
        </authorList>
    </citation>
    <scope>NUCLEOTIDE SEQUENCE</scope>
    <source>
        <strain evidence="2">OE 1-1</strain>
    </source>
</reference>
<organism evidence="2 4">
    <name type="scientific">Bartonella krasnovii</name>
    <dbReference type="NCBI Taxonomy" id="2267275"/>
    <lineage>
        <taxon>Bacteria</taxon>
        <taxon>Pseudomonadati</taxon>
        <taxon>Pseudomonadota</taxon>
        <taxon>Alphaproteobacteria</taxon>
        <taxon>Hyphomicrobiales</taxon>
        <taxon>Bartonellaceae</taxon>
        <taxon>Bartonella</taxon>
    </lineage>
</organism>
<feature type="transmembrane region" description="Helical" evidence="1">
    <location>
        <begin position="143"/>
        <end position="165"/>
    </location>
</feature>
<gene>
    <name evidence="2" type="ORF">D1092_07210</name>
    <name evidence="3" type="ORF">MNL13_06485</name>
</gene>
<dbReference type="OrthoDB" id="7926628at2"/>
<reference evidence="3 5" key="3">
    <citation type="submission" date="2022-02" db="EMBL/GenBank/DDBJ databases">
        <title>Genomic structural plasticity of rodent-associated Bartonella in nature.</title>
        <authorList>
            <person name="Sousa K.C.M."/>
            <person name="Gutierrez R."/>
            <person name="Yahalomi D."/>
            <person name="Shalit T."/>
            <person name="Markus B."/>
            <person name="Nachum-Biala Y."/>
            <person name="Hawlena H."/>
            <person name="Marcos-Hadad E."/>
            <person name="Hazkani-Covo E."/>
            <person name="Neves H.R."/>
            <person name="Covo S."/>
            <person name="Harrus S."/>
        </authorList>
    </citation>
    <scope>NUCLEOTIDE SEQUENCE [LARGE SCALE GENOMIC DNA]</scope>
    <source>
        <strain evidence="3 5">B35_1_2</strain>
    </source>
</reference>
<reference evidence="4" key="1">
    <citation type="submission" date="2019-07" db="EMBL/GenBank/DDBJ databases">
        <title>Bartonella kosoyii sp. nov. and Bartonella krasnovii sp. nov., two novel members of the Bartonella elizabethae complex sensu lato, isolated from black rats and wild desert rodent-fleas.</title>
        <authorList>
            <person name="Gutierrez R."/>
            <person name="Shalit T."/>
            <person name="Markus B."/>
            <person name="Yuan C."/>
            <person name="Nachum-Biala Y."/>
            <person name="Elad D."/>
            <person name="Harrus S."/>
        </authorList>
    </citation>
    <scope>NUCLEOTIDE SEQUENCE [LARGE SCALE GENOMIC DNA]</scope>
    <source>
        <strain evidence="4">OE 1-1</strain>
    </source>
</reference>
<accession>A0A5B9D3B6</accession>
<evidence type="ECO:0000256" key="1">
    <source>
        <dbReference type="SAM" id="Phobius"/>
    </source>
</evidence>
<evidence type="ECO:0000313" key="2">
    <source>
        <dbReference type="EMBL" id="QEE12735.1"/>
    </source>
</evidence>
<keyword evidence="1" id="KW-0812">Transmembrane</keyword>
<dbReference type="Proteomes" id="UP000829580">
    <property type="component" value="Chromosome"/>
</dbReference>
<keyword evidence="5" id="KW-1185">Reference proteome</keyword>
<protein>
    <submittedName>
        <fullName evidence="2">Uncharacterized protein</fullName>
    </submittedName>
</protein>
<dbReference type="EMBL" id="CP031844">
    <property type="protein sequence ID" value="QEE12735.1"/>
    <property type="molecule type" value="Genomic_DNA"/>
</dbReference>
<dbReference type="AlphaFoldDB" id="A0A5B9D3B6"/>
<keyword evidence="1" id="KW-0472">Membrane</keyword>
<dbReference type="Proteomes" id="UP000321311">
    <property type="component" value="Chromosome"/>
</dbReference>
<evidence type="ECO:0000313" key="3">
    <source>
        <dbReference type="EMBL" id="UNF28848.1"/>
    </source>
</evidence>
<evidence type="ECO:0000313" key="5">
    <source>
        <dbReference type="Proteomes" id="UP000829580"/>
    </source>
</evidence>
<dbReference type="RefSeq" id="WP_120121088.1">
    <property type="nucleotide sequence ID" value="NZ_CP093033.1"/>
</dbReference>
<sequence length="192" mass="22696">MITMKSEAALFIFFLPFGCFLLEAVTVFALFVMMMIMVPYYSLIKHLRLYFRVKEQRRLMKEQPQHFCFSKKSLKEIVQQNLVLNTEISSYAFKKWLSFSNKDYVIHACLSFMVIVFKVYVYVTFYTEVSFLNDEKRFISMSIFFFCFVVCSACILATVPIIIILREILTSRLKKKIQQLEEVTKAPQSINL</sequence>
<proteinExistence type="predicted"/>
<dbReference type="EMBL" id="CP093033">
    <property type="protein sequence ID" value="UNF28848.1"/>
    <property type="molecule type" value="Genomic_DNA"/>
</dbReference>
<keyword evidence="1" id="KW-1133">Transmembrane helix</keyword>
<feature type="transmembrane region" description="Helical" evidence="1">
    <location>
        <begin position="104"/>
        <end position="123"/>
    </location>
</feature>
<evidence type="ECO:0000313" key="4">
    <source>
        <dbReference type="Proteomes" id="UP000321311"/>
    </source>
</evidence>
<name>A0A5B9D3B6_9HYPH</name>